<dbReference type="RefSeq" id="WP_000905455.1">
    <property type="nucleotide sequence ID" value="NZ_CP134620.1"/>
</dbReference>
<accession>A0A380DYF8</accession>
<proteinExistence type="predicted"/>
<dbReference type="EMBL" id="UHAQ01000003">
    <property type="protein sequence ID" value="SUK81431.1"/>
    <property type="molecule type" value="Genomic_DNA"/>
</dbReference>
<dbReference type="AlphaFoldDB" id="A0A380DYF8"/>
<organism evidence="1 2">
    <name type="scientific">Staphylococcus aureus</name>
    <dbReference type="NCBI Taxonomy" id="1280"/>
    <lineage>
        <taxon>Bacteria</taxon>
        <taxon>Bacillati</taxon>
        <taxon>Bacillota</taxon>
        <taxon>Bacilli</taxon>
        <taxon>Bacillales</taxon>
        <taxon>Staphylococcaceae</taxon>
        <taxon>Staphylococcus</taxon>
    </lineage>
</organism>
<dbReference type="Proteomes" id="UP000254502">
    <property type="component" value="Unassembled WGS sequence"/>
</dbReference>
<name>A0A380DYF8_STAAU</name>
<gene>
    <name evidence="1" type="ORF">NCTC5664_02140</name>
</gene>
<evidence type="ECO:0000313" key="1">
    <source>
        <dbReference type="EMBL" id="SUK81431.1"/>
    </source>
</evidence>
<sequence>MLIIKQRDFENIGYYNLELQIINLVIGYGNSNISLTPICGMLNNYKEERRKNDKNG</sequence>
<evidence type="ECO:0000313" key="2">
    <source>
        <dbReference type="Proteomes" id="UP000254502"/>
    </source>
</evidence>
<reference evidence="1 2" key="1">
    <citation type="submission" date="2018-06" db="EMBL/GenBank/DDBJ databases">
        <authorList>
            <consortium name="Pathogen Informatics"/>
            <person name="Doyle S."/>
        </authorList>
    </citation>
    <scope>NUCLEOTIDE SEQUENCE [LARGE SCALE GENOMIC DNA]</scope>
    <source>
        <strain evidence="1 2">NCTC5664</strain>
    </source>
</reference>
<protein>
    <submittedName>
        <fullName evidence="1">Uncharacterized protein</fullName>
    </submittedName>
</protein>